<dbReference type="PROSITE" id="PS50026">
    <property type="entry name" value="EGF_3"/>
    <property type="match status" value="2"/>
</dbReference>
<feature type="domain" description="EGF-like" evidence="3">
    <location>
        <begin position="1415"/>
        <end position="1448"/>
    </location>
</feature>
<evidence type="ECO:0000259" key="3">
    <source>
        <dbReference type="PROSITE" id="PS50026"/>
    </source>
</evidence>
<keyword evidence="5" id="KW-1185">Reference proteome</keyword>
<keyword evidence="1" id="KW-1015">Disulfide bond</keyword>
<dbReference type="InterPro" id="IPR000742">
    <property type="entry name" value="EGF"/>
</dbReference>
<feature type="domain" description="EGF-like" evidence="3">
    <location>
        <begin position="26"/>
        <end position="60"/>
    </location>
</feature>
<accession>A0A8R1HGY3</accession>
<evidence type="ECO:0000313" key="5">
    <source>
        <dbReference type="Proteomes" id="UP000005237"/>
    </source>
</evidence>
<dbReference type="PROSITE" id="PS01186">
    <property type="entry name" value="EGF_2"/>
    <property type="match status" value="1"/>
</dbReference>
<feature type="disulfide bond" evidence="1">
    <location>
        <begin position="50"/>
        <end position="59"/>
    </location>
</feature>
<comment type="caution">
    <text evidence="1">Lacks conserved residue(s) required for the propagation of feature annotation.</text>
</comment>
<reference evidence="4" key="2">
    <citation type="submission" date="2022-06" db="UniProtKB">
        <authorList>
            <consortium name="EnsemblMetazoa"/>
        </authorList>
    </citation>
    <scope>IDENTIFICATION</scope>
    <source>
        <strain evidence="4">DF5081</strain>
    </source>
</reference>
<evidence type="ECO:0000313" key="4">
    <source>
        <dbReference type="EnsemblMetazoa" id="CJA00162.1"/>
    </source>
</evidence>
<dbReference type="PROSITE" id="PS00022">
    <property type="entry name" value="EGF_1"/>
    <property type="match status" value="3"/>
</dbReference>
<keyword evidence="1" id="KW-0245">EGF-like domain</keyword>
<reference evidence="5" key="1">
    <citation type="submission" date="2010-08" db="EMBL/GenBank/DDBJ databases">
        <authorList>
            <consortium name="Caenorhabditis japonica Sequencing Consortium"/>
            <person name="Wilson R.K."/>
        </authorList>
    </citation>
    <scope>NUCLEOTIDE SEQUENCE [LARGE SCALE GENOMIC DNA]</scope>
    <source>
        <strain evidence="5">DF5081</strain>
    </source>
</reference>
<dbReference type="EnsemblMetazoa" id="CJA00162.1">
    <property type="protein sequence ID" value="CJA00162.1"/>
    <property type="gene ID" value="WBGene00119365"/>
</dbReference>
<protein>
    <recommendedName>
        <fullName evidence="3">EGF-like domain-containing protein</fullName>
    </recommendedName>
</protein>
<feature type="signal peptide" evidence="2">
    <location>
        <begin position="1"/>
        <end position="18"/>
    </location>
</feature>
<feature type="disulfide bond" evidence="1">
    <location>
        <begin position="1438"/>
        <end position="1447"/>
    </location>
</feature>
<proteinExistence type="predicted"/>
<feature type="chain" id="PRO_5035812211" description="EGF-like domain-containing protein" evidence="2">
    <location>
        <begin position="19"/>
        <end position="1486"/>
    </location>
</feature>
<dbReference type="PANTHER" id="PTHR47324">
    <property type="entry name" value="PROTEIN IRG-7-RELATED"/>
    <property type="match status" value="1"/>
</dbReference>
<name>A0A8R1HGY3_CAEJA</name>
<sequence length="1486" mass="162704">MRTAFLIGVIALITSALSSNCPSFFDGEQCSDVSCVNGGFKKDGVNACTCPSRYFGIQCEAVKTSTPPDSQSSTGSSFNILNINLFSQYWGQRTYSNIQKALQAHYAMYSNGYDAYNLLHTSSTPYLGPTNDPVEDFKFDSTKTEKFPLPDWNDAGLYWCYTVPFYDQIVNLIRNANLRSTVITIITEHPPEPSDSDLRAAREAALSFDVKINVLWINDPTYSRCKVEDVAAFKDFVGSTGGLFVQLQSEFNDDVVQKLITRVFMTHYRPQYVAIQSFPDCSKAQSVSLPIDPEVGQPYSFVLLGENTVPTEESFINCSLGSALYSFDKQLAIFQTPHLTCSTLQIKATGSCSAIVFTNAVNNQDTLDLTIHTTYVKNRSVDSSRYAIVENVPFYPAFHVETPTGSDNVLINSVSAPYDTTWKADVVKRNPAAYEWTTSKQITCDASQTNSLSLSISVVSVNTTVQRAVRVACIPPLILSTTVPDITTLGPTTPPQPTTNVVATTNATSTTQDPTKCAIGTPSASFLFAYAADVNGGTFYQVLSTIVNEINANSFNYGSLDNVRIDTKAGEQLKYNTDSMSFSLSCQKTSPNATIAADPIHPSDGLEAITSFLSYHIDNNNLESSMQVIMVNRLPVSSADLTDNQYDSLANKNVKIFPIISVNSLVEHTTFEGRSGAVYNRIAAQTNGHYIVVDDEIHDGSSDYSQVVSTLMKTAYAQNLLFTRNIGVNRVGNSIGTVRIPSSNTKYVTVTITVTLSVVDTNVPQAPNRLILAFKAIGANTETVSLDFLNPTNVTNYNNSNFYTTTINLQAGYDHEIFLVYIPGQDRNDLLIRLWIPGKVYHHAAYVGLDDIYGTNELSQVDEYSGAALRMQFLRGCYGDQPGTLLITDCNGEVSAKYDASQTVAIGSIFKNDNQYTHYPFVPFFCDSKPREATCVSGSESKFDAQFVTSDYSISLSFQCRPGVGSIDPSCKRKDSNGNYQCSLPAPFKRGPTGKLTDCSNHGHLEFRQTESSDDAVYKCICEVGYDGESCEKATCSAQNTDFLATNNDYHTYTVVLGLETDWPYTLTDAKEYFGLGSLTTLDKIWKYQLFIYCADGRVDMLYSGSSLKLFQAAFDSHPICNAQAVKGAIDLTKVYTTAVQGIGRNVKGVIAYFSQVSNMLSVSLDEFIPASQTYQQQVFVFGVDEDSGSKVVRLNETIAQAAMSTGGFLIQSSTSDDILDEKFIPSLLQSSSSIALFSPTQDKDFSFFTENTETVAYLLTWGVGEDLKNKNDGLLNQCFQSYNTSLSCPLTGKTSYQIAAKTTQPFYMAVYILGDVAPRAQIISDLDQDVSNSVSTTTSNTKAILSIYVDEKYTIVPNDDDQGVNRLAQRNGCTFGWTAYSVFNENFPAGANFVKITLQKKTDGIDQYTRFFAFGTSAAPVCQNGGTAETSTGSCACPADFQGPDCSLVKCPENSKSNAWGDVCVCNDIDDVVCARNLTSSDFFH</sequence>
<keyword evidence="2" id="KW-0732">Signal</keyword>
<dbReference type="Proteomes" id="UP000005237">
    <property type="component" value="Unassembled WGS sequence"/>
</dbReference>
<evidence type="ECO:0000256" key="1">
    <source>
        <dbReference type="PROSITE-ProRule" id="PRU00076"/>
    </source>
</evidence>
<dbReference type="InterPro" id="IPR053295">
    <property type="entry name" value="Innate_immunity_reg"/>
</dbReference>
<evidence type="ECO:0000256" key="2">
    <source>
        <dbReference type="SAM" id="SignalP"/>
    </source>
</evidence>
<dbReference type="PANTHER" id="PTHR47324:SF1">
    <property type="entry name" value="EGF-LIKE DOMAIN-CONTAINING PROTEIN-RELATED"/>
    <property type="match status" value="1"/>
</dbReference>
<organism evidence="4 5">
    <name type="scientific">Caenorhabditis japonica</name>
    <dbReference type="NCBI Taxonomy" id="281687"/>
    <lineage>
        <taxon>Eukaryota</taxon>
        <taxon>Metazoa</taxon>
        <taxon>Ecdysozoa</taxon>
        <taxon>Nematoda</taxon>
        <taxon>Chromadorea</taxon>
        <taxon>Rhabditida</taxon>
        <taxon>Rhabditina</taxon>
        <taxon>Rhabditomorpha</taxon>
        <taxon>Rhabditoidea</taxon>
        <taxon>Rhabditidae</taxon>
        <taxon>Peloderinae</taxon>
        <taxon>Caenorhabditis</taxon>
    </lineage>
</organism>